<evidence type="ECO:0000313" key="1">
    <source>
        <dbReference type="EMBL" id="AGU69243.1"/>
    </source>
</evidence>
<dbReference type="EMBL" id="KF007212">
    <property type="protein sequence ID" value="AGU69243.1"/>
    <property type="molecule type" value="Genomic_RNA"/>
</dbReference>
<sequence length="205" mass="23117">MLSIVKYPLNSDSPVVRWFNVFFVNKANCLESYHVRYRSNTDLSRGFVVEEVSEGYFICVGSDCSTLVYHESDILAVLKSLIDMELGSIPYVLTPVIINGVSKHQFQSLSSRRSNSRDEIVGKDIRVLFNDKLFAFNIVSKSNPISTFKGVVRYDTNSRQFNSYDVADLENPKSMLLTIIDVARGMFGEEEVKIVSFSVLEGVSV</sequence>
<reference evidence="1" key="1">
    <citation type="submission" date="2013-05" db="EMBL/GenBank/DDBJ databases">
        <title>Detection of blueberry viruses by Next Generation Sequencing.</title>
        <authorList>
            <person name="Rott M.E."/>
            <person name="Saeed H."/>
            <person name="Belton M."/>
        </authorList>
    </citation>
    <scope>NUCLEOTIDE SEQUENCE</scope>
    <source>
        <strain evidence="1">Elliot</strain>
    </source>
</reference>
<protein>
    <submittedName>
        <fullName evidence="1">p23 protein</fullName>
    </submittedName>
</protein>
<accession>T1YWK8</accession>
<organism evidence="1">
    <name type="scientific">Blueberry virus A</name>
    <dbReference type="NCBI Taxonomy" id="1206566"/>
    <lineage>
        <taxon>Viruses</taxon>
        <taxon>Riboviria</taxon>
        <taxon>Orthornavirae</taxon>
        <taxon>Kitrinoviricota</taxon>
        <taxon>Alsuviricetes</taxon>
        <taxon>Martellivirales</taxon>
        <taxon>Closteroviridae</taxon>
        <taxon>Bluvavirus</taxon>
        <taxon>Bluvavirus vaccinii</taxon>
    </lineage>
</organism>
<proteinExistence type="predicted"/>
<name>T1YWK8_9CLOS</name>